<accession>A0A842HBN3</accession>
<evidence type="ECO:0000259" key="2">
    <source>
        <dbReference type="SMART" id="SM00014"/>
    </source>
</evidence>
<dbReference type="InterPro" id="IPR036938">
    <property type="entry name" value="PAP2/HPO_sf"/>
</dbReference>
<dbReference type="Gene3D" id="1.20.144.10">
    <property type="entry name" value="Phosphatidic acid phosphatase type 2/haloperoxidase"/>
    <property type="match status" value="1"/>
</dbReference>
<organism evidence="3 4">
    <name type="scientific">Ruficoccus amylovorans</name>
    <dbReference type="NCBI Taxonomy" id="1804625"/>
    <lineage>
        <taxon>Bacteria</taxon>
        <taxon>Pseudomonadati</taxon>
        <taxon>Verrucomicrobiota</taxon>
        <taxon>Opitutia</taxon>
        <taxon>Puniceicoccales</taxon>
        <taxon>Cerasicoccaceae</taxon>
        <taxon>Ruficoccus</taxon>
    </lineage>
</organism>
<feature type="transmembrane region" description="Helical" evidence="1">
    <location>
        <begin position="27"/>
        <end position="45"/>
    </location>
</feature>
<keyword evidence="1" id="KW-0472">Membrane</keyword>
<feature type="transmembrane region" description="Helical" evidence="1">
    <location>
        <begin position="206"/>
        <end position="224"/>
    </location>
</feature>
<feature type="domain" description="Phosphatidic acid phosphatase type 2/haloperoxidase" evidence="2">
    <location>
        <begin position="111"/>
        <end position="221"/>
    </location>
</feature>
<dbReference type="Proteomes" id="UP000546464">
    <property type="component" value="Unassembled WGS sequence"/>
</dbReference>
<dbReference type="InterPro" id="IPR000326">
    <property type="entry name" value="PAP2/HPO"/>
</dbReference>
<dbReference type="PANTHER" id="PTHR14969:SF13">
    <property type="entry name" value="AT30094P"/>
    <property type="match status" value="1"/>
</dbReference>
<dbReference type="RefSeq" id="WP_185674113.1">
    <property type="nucleotide sequence ID" value="NZ_JACHVB010000012.1"/>
</dbReference>
<dbReference type="PANTHER" id="PTHR14969">
    <property type="entry name" value="SPHINGOSINE-1-PHOSPHATE PHOSPHOHYDROLASE"/>
    <property type="match status" value="1"/>
</dbReference>
<proteinExistence type="predicted"/>
<comment type="caution">
    <text evidence="3">The sequence shown here is derived from an EMBL/GenBank/DDBJ whole genome shotgun (WGS) entry which is preliminary data.</text>
</comment>
<evidence type="ECO:0000313" key="3">
    <source>
        <dbReference type="EMBL" id="MBC2593116.1"/>
    </source>
</evidence>
<dbReference type="SMART" id="SM00014">
    <property type="entry name" value="acidPPc"/>
    <property type="match status" value="1"/>
</dbReference>
<dbReference type="SUPFAM" id="SSF48317">
    <property type="entry name" value="Acid phosphatase/Vanadium-dependent haloperoxidase"/>
    <property type="match status" value="1"/>
</dbReference>
<sequence length="230" mass="25785">MKPIFRQLWALTRELHVLAWRTFKRRWPWFVLGLVVVMAGVAWMLPHDKAWLADIRQPEYIADTHPPEFTPVNLAARQLSYWGDFFKINVIVFVIGLPLAVIFKSVRWQRIMLAVFIGALWGGIAVNVLRPAIGRPRPSENVADGMYLMQFKHGYHSFPSGHTTTAFASATVVTFICPPAGLIAYPLAGSISWSRMQLNRHHPADILGGIGLGVAFGVLFGSAVRGRTRQ</sequence>
<name>A0A842HBN3_9BACT</name>
<feature type="transmembrane region" description="Helical" evidence="1">
    <location>
        <begin position="110"/>
        <end position="129"/>
    </location>
</feature>
<dbReference type="EMBL" id="JACHVB010000012">
    <property type="protein sequence ID" value="MBC2593116.1"/>
    <property type="molecule type" value="Genomic_DNA"/>
</dbReference>
<keyword evidence="1" id="KW-0812">Transmembrane</keyword>
<gene>
    <name evidence="3" type="ORF">H5P28_02465</name>
</gene>
<keyword evidence="4" id="KW-1185">Reference proteome</keyword>
<protein>
    <submittedName>
        <fullName evidence="3">Phosphatase PAP2 family protein</fullName>
    </submittedName>
</protein>
<keyword evidence="1" id="KW-1133">Transmembrane helix</keyword>
<dbReference type="Pfam" id="PF01569">
    <property type="entry name" value="PAP2"/>
    <property type="match status" value="1"/>
</dbReference>
<dbReference type="AlphaFoldDB" id="A0A842HBN3"/>
<reference evidence="3 4" key="1">
    <citation type="submission" date="2020-07" db="EMBL/GenBank/DDBJ databases">
        <authorList>
            <person name="Feng X."/>
        </authorList>
    </citation>
    <scope>NUCLEOTIDE SEQUENCE [LARGE SCALE GENOMIC DNA]</scope>
    <source>
        <strain evidence="3 4">JCM31066</strain>
    </source>
</reference>
<feature type="transmembrane region" description="Helical" evidence="1">
    <location>
        <begin position="85"/>
        <end position="103"/>
    </location>
</feature>
<evidence type="ECO:0000256" key="1">
    <source>
        <dbReference type="SAM" id="Phobius"/>
    </source>
</evidence>
<evidence type="ECO:0000313" key="4">
    <source>
        <dbReference type="Proteomes" id="UP000546464"/>
    </source>
</evidence>
<feature type="transmembrane region" description="Helical" evidence="1">
    <location>
        <begin position="166"/>
        <end position="185"/>
    </location>
</feature>